<organism evidence="7 8">
    <name type="scientific">Psychroserpens algicola</name>
    <dbReference type="NCBI Taxonomy" id="1719034"/>
    <lineage>
        <taxon>Bacteria</taxon>
        <taxon>Pseudomonadati</taxon>
        <taxon>Bacteroidota</taxon>
        <taxon>Flavobacteriia</taxon>
        <taxon>Flavobacteriales</taxon>
        <taxon>Flavobacteriaceae</taxon>
        <taxon>Psychroserpens</taxon>
    </lineage>
</organism>
<feature type="binding site" evidence="4">
    <location>
        <position position="126"/>
    </location>
    <ligand>
        <name>substrate</name>
    </ligand>
</feature>
<dbReference type="PANTHER" id="PTHR11142:SF0">
    <property type="entry name" value="TRNA PSEUDOURIDINE SYNTHASE-LIKE 1"/>
    <property type="match status" value="1"/>
</dbReference>
<dbReference type="SUPFAM" id="SSF55120">
    <property type="entry name" value="Pseudouridine synthase"/>
    <property type="match status" value="1"/>
</dbReference>
<comment type="similarity">
    <text evidence="1 4 5">Belongs to the tRNA pseudouridine synthase TruA family.</text>
</comment>
<evidence type="ECO:0000256" key="2">
    <source>
        <dbReference type="ARBA" id="ARBA00022694"/>
    </source>
</evidence>
<dbReference type="Gene3D" id="3.30.70.660">
    <property type="entry name" value="Pseudouridine synthase I, catalytic domain, C-terminal subdomain"/>
    <property type="match status" value="1"/>
</dbReference>
<dbReference type="PANTHER" id="PTHR11142">
    <property type="entry name" value="PSEUDOURIDYLATE SYNTHASE"/>
    <property type="match status" value="1"/>
</dbReference>
<comment type="caution">
    <text evidence="4">Lacks conserved residue(s) required for the propagation of feature annotation.</text>
</comment>
<comment type="caution">
    <text evidence="7">The sequence shown here is derived from an EMBL/GenBank/DDBJ whole genome shotgun (WGS) entry which is preliminary data.</text>
</comment>
<dbReference type="PIRSF" id="PIRSF001430">
    <property type="entry name" value="tRNA_psdUrid_synth"/>
    <property type="match status" value="1"/>
</dbReference>
<sequence length="264" mass="30381">MITIKTNYLCAFTKVRFLLRFFIELSYNGKAYHGWQNQPDAISVQEVLENALSTLLKTDIAVVGAGRTDAGVHATQFFAHFDYDLELPENLIFKLNSFLPKAIAVRDVFKVKPDAHARFHAISRTYHYRISTQKNVFNFDFAYALQKTLDIDAMNKACDILLQYNDFQCFSKVNTDVKTYHCKLMKASWRVENDELIFTIKADRFLRNMVRAIVGTLVNIGLGKLQLESLHDIIKSKDRREAGFSVPAHGLYLVNIEYPEIIKQ</sequence>
<evidence type="ECO:0000256" key="4">
    <source>
        <dbReference type="HAMAP-Rule" id="MF_00171"/>
    </source>
</evidence>
<keyword evidence="2 4" id="KW-0819">tRNA processing</keyword>
<evidence type="ECO:0000313" key="7">
    <source>
        <dbReference type="EMBL" id="MCK8481519.1"/>
    </source>
</evidence>
<feature type="active site" description="Nucleophile" evidence="4">
    <location>
        <position position="69"/>
    </location>
</feature>
<protein>
    <recommendedName>
        <fullName evidence="4">tRNA pseudouridine synthase A</fullName>
        <ecNumber evidence="4">5.4.99.12</ecNumber>
    </recommendedName>
    <alternativeName>
        <fullName evidence="4">tRNA pseudouridine(38-40) synthase</fullName>
    </alternativeName>
    <alternativeName>
        <fullName evidence="4">tRNA pseudouridylate synthase I</fullName>
    </alternativeName>
    <alternativeName>
        <fullName evidence="4">tRNA-uridine isomerase I</fullName>
    </alternativeName>
</protein>
<dbReference type="GO" id="GO:0160147">
    <property type="term" value="F:tRNA pseudouridine(38-40) synthase activity"/>
    <property type="evidence" value="ECO:0007669"/>
    <property type="project" value="UniProtKB-EC"/>
</dbReference>
<evidence type="ECO:0000259" key="6">
    <source>
        <dbReference type="Pfam" id="PF01416"/>
    </source>
</evidence>
<dbReference type="HAMAP" id="MF_00171">
    <property type="entry name" value="TruA"/>
    <property type="match status" value="1"/>
</dbReference>
<evidence type="ECO:0000256" key="1">
    <source>
        <dbReference type="ARBA" id="ARBA00009375"/>
    </source>
</evidence>
<dbReference type="RefSeq" id="WP_248413408.1">
    <property type="nucleotide sequence ID" value="NZ_JALPQF010000013.1"/>
</dbReference>
<dbReference type="CDD" id="cd02570">
    <property type="entry name" value="PseudoU_synth_EcTruA"/>
    <property type="match status" value="1"/>
</dbReference>
<dbReference type="NCBIfam" id="TIGR00071">
    <property type="entry name" value="hisT_truA"/>
    <property type="match status" value="1"/>
</dbReference>
<dbReference type="InterPro" id="IPR020103">
    <property type="entry name" value="PsdUridine_synth_cat_dom_sf"/>
</dbReference>
<keyword evidence="8" id="KW-1185">Reference proteome</keyword>
<accession>A0ABT0HAX0</accession>
<evidence type="ECO:0000256" key="5">
    <source>
        <dbReference type="RuleBase" id="RU003792"/>
    </source>
</evidence>
<dbReference type="InterPro" id="IPR020094">
    <property type="entry name" value="TruA/RsuA/RluB/E/F_N"/>
</dbReference>
<proteinExistence type="inferred from homology"/>
<dbReference type="InterPro" id="IPR001406">
    <property type="entry name" value="PsdUridine_synth_TruA"/>
</dbReference>
<feature type="domain" description="Pseudouridine synthase I TruA alpha/beta" evidence="6">
    <location>
        <begin position="165"/>
        <end position="259"/>
    </location>
</feature>
<comment type="subunit">
    <text evidence="4">Homodimer.</text>
</comment>
<dbReference type="InterPro" id="IPR020097">
    <property type="entry name" value="PsdUridine_synth_TruA_a/b_dom"/>
</dbReference>
<dbReference type="EMBL" id="JALPQF010000013">
    <property type="protein sequence ID" value="MCK8481519.1"/>
    <property type="molecule type" value="Genomic_DNA"/>
</dbReference>
<feature type="domain" description="Pseudouridine synthase I TruA alpha/beta" evidence="6">
    <location>
        <begin position="26"/>
        <end position="119"/>
    </location>
</feature>
<reference evidence="7" key="1">
    <citation type="submission" date="2022-04" db="EMBL/GenBank/DDBJ databases">
        <authorList>
            <person name="Ren T."/>
        </authorList>
    </citation>
    <scope>NUCLEOTIDE SEQUENCE</scope>
    <source>
        <strain evidence="7">F63249</strain>
    </source>
</reference>
<name>A0ABT0HAX0_9FLAO</name>
<dbReference type="InterPro" id="IPR020095">
    <property type="entry name" value="PsdUridine_synth_TruA_C"/>
</dbReference>
<evidence type="ECO:0000256" key="3">
    <source>
        <dbReference type="ARBA" id="ARBA00023235"/>
    </source>
</evidence>
<evidence type="ECO:0000313" key="8">
    <source>
        <dbReference type="Proteomes" id="UP001203687"/>
    </source>
</evidence>
<dbReference type="Pfam" id="PF01416">
    <property type="entry name" value="PseudoU_synth_1"/>
    <property type="match status" value="2"/>
</dbReference>
<gene>
    <name evidence="4 7" type="primary">truA</name>
    <name evidence="7" type="ORF">MUY34_12885</name>
</gene>
<comment type="function">
    <text evidence="4">Formation of pseudouridine at positions 38, 39 and 40 in the anticodon stem and loop of transfer RNAs.</text>
</comment>
<dbReference type="Gene3D" id="3.30.70.580">
    <property type="entry name" value="Pseudouridine synthase I, catalytic domain, N-terminal subdomain"/>
    <property type="match status" value="1"/>
</dbReference>
<comment type="catalytic activity">
    <reaction evidence="4 5">
        <text>uridine(38/39/40) in tRNA = pseudouridine(38/39/40) in tRNA</text>
        <dbReference type="Rhea" id="RHEA:22376"/>
        <dbReference type="Rhea" id="RHEA-COMP:10085"/>
        <dbReference type="Rhea" id="RHEA-COMP:10087"/>
        <dbReference type="ChEBI" id="CHEBI:65314"/>
        <dbReference type="ChEBI" id="CHEBI:65315"/>
        <dbReference type="EC" id="5.4.99.12"/>
    </reaction>
</comment>
<dbReference type="EC" id="5.4.99.12" evidence="4"/>
<keyword evidence="3 4" id="KW-0413">Isomerase</keyword>
<dbReference type="Proteomes" id="UP001203687">
    <property type="component" value="Unassembled WGS sequence"/>
</dbReference>